<sequence>MKQLDMVYLMKVALHVKDMNDIQNIEMINKKCGAAIHSLKVNPWFTTEKDVNQFCRIFNPPTCNCNLPPVDESILMKVENIRNYIFDSFIFSTTGNDTNKIFSQQQISITKEDRERMSKIIQKVESLIYFSYASDEIIEIIIQNMKKGIKIRSNEMFSKVFNETFDKMKIEESLYPNEMITYVSNNINGIKARENKNVILIYEREIPIKQEKEIDIPKGITIYSSSIVLSEQNNERNIKFFKSPSSSLFSNTKITTFNPTSGNVGCGIRKVYKILNDFYVDSITCYETLLPDFGPNQKIKLNEILQLPEYIKYLYVQTRDSNIVINQQYIECLEMNYINSSIEFLSVNNLKQLKLHGNGIKVNEMKEEQGSTNNKRRYWKEIQENITTFQNLEEIQLHSCSNLNINLVANKLKYIDMNKCVESQISVKTESIERMKLEDNKLTQFKLRMNKSPDICIEKCENFKIEIESNNEQNIDIIEGNNIEVKTKCPINKLTIIESKEVNIRRNEKCKSLKVVESTINGIDVKPKKIAEEICIVSMKDYIFEELFDKCKKLYIDECENCQFIIKKNAINEMKITRCKNTENTGKLESLEEVITIDNEGCSIPETKKNIKEDREIIDMNNEKKDIEIETDKKHVIIRNVNDSRIKIQSDINSDITIENKYEEYGNVKIINCKNHKEKRDIGYETYTKIGCVRSLTINKSENIEFEIYGAKKSLEVDDSKTVGILIRRSSHNTGVDMLCNKVFITNSSGIKDIISQCKDELVLKRMNDIRFRTNEFLKKVEIEECK</sequence>
<accession>A0ABQ0DH85</accession>
<evidence type="ECO:0008006" key="3">
    <source>
        <dbReference type="Google" id="ProtNLM"/>
    </source>
</evidence>
<evidence type="ECO:0000313" key="2">
    <source>
        <dbReference type="Proteomes" id="UP001628156"/>
    </source>
</evidence>
<organism evidence="1 2">
    <name type="scientific">Entamoeba nuttalli</name>
    <dbReference type="NCBI Taxonomy" id="412467"/>
    <lineage>
        <taxon>Eukaryota</taxon>
        <taxon>Amoebozoa</taxon>
        <taxon>Evosea</taxon>
        <taxon>Archamoebae</taxon>
        <taxon>Mastigamoebida</taxon>
        <taxon>Entamoebidae</taxon>
        <taxon>Entamoeba</taxon>
    </lineage>
</organism>
<protein>
    <recommendedName>
        <fullName evidence="3">Leucine-rich repeat containing protein</fullName>
    </recommendedName>
</protein>
<comment type="caution">
    <text evidence="1">The sequence shown here is derived from an EMBL/GenBank/DDBJ whole genome shotgun (WGS) entry which is preliminary data.</text>
</comment>
<dbReference type="EMBL" id="BAAFRS010000099">
    <property type="protein sequence ID" value="GAB1222214.1"/>
    <property type="molecule type" value="Genomic_DNA"/>
</dbReference>
<gene>
    <name evidence="1" type="ORF">ENUP19_0099G0004</name>
</gene>
<dbReference type="Proteomes" id="UP001628156">
    <property type="component" value="Unassembled WGS sequence"/>
</dbReference>
<proteinExistence type="predicted"/>
<keyword evidence="2" id="KW-1185">Reference proteome</keyword>
<reference evidence="1 2" key="1">
    <citation type="journal article" date="2019" name="PLoS Negl. Trop. Dis.">
        <title>Whole genome sequencing of Entamoeba nuttalli reveals mammalian host-related molecular signatures and a novel octapeptide-repeat surface protein.</title>
        <authorList>
            <person name="Tanaka M."/>
            <person name="Makiuchi T."/>
            <person name="Komiyama T."/>
            <person name="Shiina T."/>
            <person name="Osaki K."/>
            <person name="Tachibana H."/>
        </authorList>
    </citation>
    <scope>NUCLEOTIDE SEQUENCE [LARGE SCALE GENOMIC DNA]</scope>
    <source>
        <strain evidence="1 2">P19-061405</strain>
    </source>
</reference>
<evidence type="ECO:0000313" key="1">
    <source>
        <dbReference type="EMBL" id="GAB1222214.1"/>
    </source>
</evidence>
<name>A0ABQ0DH85_9EUKA</name>